<accession>A0A2S9JPW3</accession>
<dbReference type="OrthoDB" id="5383110at2"/>
<dbReference type="InterPro" id="IPR032710">
    <property type="entry name" value="NTF2-like_dom_sf"/>
</dbReference>
<evidence type="ECO:0000313" key="2">
    <source>
        <dbReference type="EMBL" id="PRD55270.1"/>
    </source>
</evidence>
<dbReference type="Gene3D" id="3.10.450.50">
    <property type="match status" value="1"/>
</dbReference>
<feature type="domain" description="DUF4440" evidence="1">
    <location>
        <begin position="13"/>
        <end position="118"/>
    </location>
</feature>
<dbReference type="Pfam" id="PF14534">
    <property type="entry name" value="DUF4440"/>
    <property type="match status" value="1"/>
</dbReference>
<dbReference type="InterPro" id="IPR027843">
    <property type="entry name" value="DUF4440"/>
</dbReference>
<organism evidence="2 3">
    <name type="scientific">Phyllobacterium myrsinacearum</name>
    <dbReference type="NCBI Taxonomy" id="28101"/>
    <lineage>
        <taxon>Bacteria</taxon>
        <taxon>Pseudomonadati</taxon>
        <taxon>Pseudomonadota</taxon>
        <taxon>Alphaproteobacteria</taxon>
        <taxon>Hyphomicrobiales</taxon>
        <taxon>Phyllobacteriaceae</taxon>
        <taxon>Phyllobacterium</taxon>
    </lineage>
</organism>
<dbReference type="AlphaFoldDB" id="A0A2S9JPW3"/>
<sequence length="129" mass="14478">MTTALNTADEAAIQQCEERLRTAMLNSDVEALDALLANDLIFIDHQGRRIEKAQDLEAHRSGVLALEQIDVLDSIIRPLGNAVLVSLRVRFTGTYYGEKFSEKLAFTRVWSRTADDWAVTLAHCSRITM</sequence>
<dbReference type="Proteomes" id="UP000238563">
    <property type="component" value="Unassembled WGS sequence"/>
</dbReference>
<proteinExistence type="predicted"/>
<reference evidence="2 3" key="1">
    <citation type="submission" date="2018-02" db="EMBL/GenBank/DDBJ databases">
        <title>The draft genome of Phyllobacterium myrsinacearum DSM5892.</title>
        <authorList>
            <person name="Li L."/>
            <person name="Liu L."/>
            <person name="Zhang X."/>
            <person name="Wang T."/>
        </authorList>
    </citation>
    <scope>NUCLEOTIDE SEQUENCE [LARGE SCALE GENOMIC DNA]</scope>
    <source>
        <strain evidence="2 3">DSM 5892</strain>
    </source>
</reference>
<name>A0A2S9JPW3_9HYPH</name>
<evidence type="ECO:0000259" key="1">
    <source>
        <dbReference type="Pfam" id="PF14534"/>
    </source>
</evidence>
<gene>
    <name evidence="2" type="ORF">C5750_08880</name>
</gene>
<comment type="caution">
    <text evidence="2">The sequence shown here is derived from an EMBL/GenBank/DDBJ whole genome shotgun (WGS) entry which is preliminary data.</text>
</comment>
<dbReference type="SUPFAM" id="SSF54427">
    <property type="entry name" value="NTF2-like"/>
    <property type="match status" value="1"/>
</dbReference>
<dbReference type="RefSeq" id="WP_105733499.1">
    <property type="nucleotide sequence ID" value="NZ_PVBT01000002.1"/>
</dbReference>
<keyword evidence="3" id="KW-1185">Reference proteome</keyword>
<evidence type="ECO:0000313" key="3">
    <source>
        <dbReference type="Proteomes" id="UP000238563"/>
    </source>
</evidence>
<dbReference type="EMBL" id="PVBT01000002">
    <property type="protein sequence ID" value="PRD55270.1"/>
    <property type="molecule type" value="Genomic_DNA"/>
</dbReference>
<protein>
    <submittedName>
        <fullName evidence="2">DUF4440 domain-containing protein</fullName>
    </submittedName>
</protein>